<dbReference type="InterPro" id="IPR017983">
    <property type="entry name" value="GPCR_2_secretin-like_CS"/>
</dbReference>
<dbReference type="Gene3D" id="1.25.40.610">
    <property type="match status" value="1"/>
</dbReference>
<feature type="region of interest" description="Disordered" evidence="13">
    <location>
        <begin position="909"/>
        <end position="940"/>
    </location>
</feature>
<dbReference type="GO" id="GO:0004930">
    <property type="term" value="F:G protein-coupled receptor activity"/>
    <property type="evidence" value="ECO:0007669"/>
    <property type="project" value="UniProtKB-KW"/>
</dbReference>
<dbReference type="FunFam" id="2.60.120.740:FF:000001">
    <property type="entry name" value="Adhesion G protein-coupled receptor L2"/>
    <property type="match status" value="1"/>
</dbReference>
<dbReference type="Pfam" id="PF00002">
    <property type="entry name" value="7tm_2"/>
    <property type="match status" value="1"/>
</dbReference>
<dbReference type="GO" id="GO:0030246">
    <property type="term" value="F:carbohydrate binding"/>
    <property type="evidence" value="ECO:0007669"/>
    <property type="project" value="InterPro"/>
</dbReference>
<dbReference type="AlphaFoldDB" id="A0A8W8JY74"/>
<dbReference type="Pfam" id="PF16489">
    <property type="entry name" value="GAIN"/>
    <property type="match status" value="1"/>
</dbReference>
<feature type="transmembrane region" description="Helical" evidence="14">
    <location>
        <begin position="692"/>
        <end position="711"/>
    </location>
</feature>
<evidence type="ECO:0000259" key="18">
    <source>
        <dbReference type="PROSITE" id="PS50228"/>
    </source>
</evidence>
<dbReference type="SMART" id="SM00303">
    <property type="entry name" value="GPS"/>
    <property type="match status" value="1"/>
</dbReference>
<dbReference type="Gene3D" id="2.60.120.740">
    <property type="match status" value="1"/>
</dbReference>
<dbReference type="PROSITE" id="PS50261">
    <property type="entry name" value="G_PROTEIN_RECEP_F2_4"/>
    <property type="match status" value="1"/>
</dbReference>
<dbReference type="InterPro" id="IPR057244">
    <property type="entry name" value="GAIN_B"/>
</dbReference>
<evidence type="ECO:0000313" key="20">
    <source>
        <dbReference type="EnsemblMetazoa" id="G216.5:cds"/>
    </source>
</evidence>
<evidence type="ECO:0000256" key="7">
    <source>
        <dbReference type="ARBA" id="ARBA00023040"/>
    </source>
</evidence>
<dbReference type="Pfam" id="PF02140">
    <property type="entry name" value="SUEL_Lectin"/>
    <property type="match status" value="1"/>
</dbReference>
<evidence type="ECO:0000259" key="16">
    <source>
        <dbReference type="PROSITE" id="PS50221"/>
    </source>
</evidence>
<feature type="transmembrane region" description="Helical" evidence="14">
    <location>
        <begin position="585"/>
        <end position="612"/>
    </location>
</feature>
<dbReference type="GO" id="GO:0005886">
    <property type="term" value="C:plasma membrane"/>
    <property type="evidence" value="ECO:0007669"/>
    <property type="project" value="UniProtKB-SubCell"/>
</dbReference>
<feature type="transmembrane region" description="Helical" evidence="14">
    <location>
        <begin position="624"/>
        <end position="644"/>
    </location>
</feature>
<evidence type="ECO:0000256" key="13">
    <source>
        <dbReference type="SAM" id="MobiDB-lite"/>
    </source>
</evidence>
<feature type="signal peptide" evidence="15">
    <location>
        <begin position="1"/>
        <end position="23"/>
    </location>
</feature>
<keyword evidence="11" id="KW-0325">Glycoprotein</keyword>
<feature type="domain" description="SUEL-type lectin" evidence="18">
    <location>
        <begin position="40"/>
        <end position="131"/>
    </location>
</feature>
<keyword evidence="4 14" id="KW-0812">Transmembrane</keyword>
<dbReference type="Proteomes" id="UP000005408">
    <property type="component" value="Unassembled WGS sequence"/>
</dbReference>
<dbReference type="Pfam" id="PF02793">
    <property type="entry name" value="HRM"/>
    <property type="match status" value="1"/>
</dbReference>
<feature type="transmembrane region" description="Helical" evidence="14">
    <location>
        <begin position="656"/>
        <end position="680"/>
    </location>
</feature>
<feature type="domain" description="GAIN-B" evidence="16">
    <location>
        <begin position="413"/>
        <end position="576"/>
    </location>
</feature>
<dbReference type="Pfam" id="PF01825">
    <property type="entry name" value="GPS"/>
    <property type="match status" value="1"/>
</dbReference>
<dbReference type="InterPro" id="IPR048072">
    <property type="entry name" value="7tmB2_latrophilin-like"/>
</dbReference>
<keyword evidence="21" id="KW-1185">Reference proteome</keyword>
<dbReference type="OMA" id="NWQNTKA"/>
<dbReference type="PANTHER" id="PTHR12011:SF347">
    <property type="entry name" value="FI21270P1-RELATED"/>
    <property type="match status" value="1"/>
</dbReference>
<dbReference type="PROSITE" id="PS50227">
    <property type="entry name" value="G_PROTEIN_RECEP_F2_3"/>
    <property type="match status" value="2"/>
</dbReference>
<feature type="domain" description="G-protein coupled receptors family 2 profile 2" evidence="19">
    <location>
        <begin position="587"/>
        <end position="856"/>
    </location>
</feature>
<evidence type="ECO:0000256" key="5">
    <source>
        <dbReference type="ARBA" id="ARBA00022729"/>
    </source>
</evidence>
<dbReference type="InterPro" id="IPR000203">
    <property type="entry name" value="GPS"/>
</dbReference>
<keyword evidence="10" id="KW-0675">Receptor</keyword>
<dbReference type="InterPro" id="IPR043159">
    <property type="entry name" value="Lectin_gal-bd_sf"/>
</dbReference>
<dbReference type="EnsemblMetazoa" id="G216.5">
    <property type="protein sequence ID" value="G216.5:cds"/>
    <property type="gene ID" value="G216"/>
</dbReference>
<evidence type="ECO:0000256" key="10">
    <source>
        <dbReference type="ARBA" id="ARBA00023170"/>
    </source>
</evidence>
<dbReference type="PANTHER" id="PTHR12011">
    <property type="entry name" value="ADHESION G-PROTEIN COUPLED RECEPTOR"/>
    <property type="match status" value="1"/>
</dbReference>
<evidence type="ECO:0000256" key="14">
    <source>
        <dbReference type="SAM" id="Phobius"/>
    </source>
</evidence>
<dbReference type="CDD" id="cd15440">
    <property type="entry name" value="7tmB2_latrophilin-like_invertebrate"/>
    <property type="match status" value="1"/>
</dbReference>
<evidence type="ECO:0008006" key="22">
    <source>
        <dbReference type="Google" id="ProtNLM"/>
    </source>
</evidence>
<dbReference type="InterPro" id="IPR046338">
    <property type="entry name" value="GAIN_dom_sf"/>
</dbReference>
<dbReference type="InterPro" id="IPR017981">
    <property type="entry name" value="GPCR_2-like_7TM"/>
</dbReference>
<comment type="subcellular location">
    <subcellularLocation>
        <location evidence="1">Cell membrane</location>
        <topology evidence="1">Multi-pass membrane protein</topology>
    </subcellularLocation>
</comment>
<evidence type="ECO:0000313" key="21">
    <source>
        <dbReference type="Proteomes" id="UP000005408"/>
    </source>
</evidence>
<dbReference type="GO" id="GO:0007166">
    <property type="term" value="P:cell surface receptor signaling pathway"/>
    <property type="evidence" value="ECO:0007669"/>
    <property type="project" value="InterPro"/>
</dbReference>
<evidence type="ECO:0000256" key="4">
    <source>
        <dbReference type="ARBA" id="ARBA00022692"/>
    </source>
</evidence>
<evidence type="ECO:0000256" key="2">
    <source>
        <dbReference type="ARBA" id="ARBA00022475"/>
    </source>
</evidence>
<protein>
    <recommendedName>
        <fullName evidence="22">Latrophilin-3</fullName>
    </recommendedName>
</protein>
<dbReference type="PRINTS" id="PR00249">
    <property type="entry name" value="GPCRSECRETIN"/>
</dbReference>
<dbReference type="InterPro" id="IPR032471">
    <property type="entry name" value="AGRL2-4_GAIN_subdom_A"/>
</dbReference>
<dbReference type="SMART" id="SM00008">
    <property type="entry name" value="HormR"/>
    <property type="match status" value="2"/>
</dbReference>
<dbReference type="Gene3D" id="2.60.220.50">
    <property type="match status" value="1"/>
</dbReference>
<keyword evidence="6 14" id="KW-1133">Transmembrane helix</keyword>
<feature type="transmembrane region" description="Helical" evidence="14">
    <location>
        <begin position="832"/>
        <end position="855"/>
    </location>
</feature>
<dbReference type="PROSITE" id="PS50221">
    <property type="entry name" value="GAIN_B"/>
    <property type="match status" value="1"/>
</dbReference>
<evidence type="ECO:0000256" key="11">
    <source>
        <dbReference type="ARBA" id="ARBA00023180"/>
    </source>
</evidence>
<dbReference type="PROSITE" id="PS00650">
    <property type="entry name" value="G_PROTEIN_RECEP_F2_2"/>
    <property type="match status" value="1"/>
</dbReference>
<evidence type="ECO:0000259" key="17">
    <source>
        <dbReference type="PROSITE" id="PS50227"/>
    </source>
</evidence>
<accession>A0A8W8JY74</accession>
<reference evidence="20" key="1">
    <citation type="submission" date="2022-08" db="UniProtKB">
        <authorList>
            <consortium name="EnsemblMetazoa"/>
        </authorList>
    </citation>
    <scope>IDENTIFICATION</scope>
    <source>
        <strain evidence="20">05x7-T-G4-1.051#20</strain>
    </source>
</reference>
<evidence type="ECO:0000256" key="15">
    <source>
        <dbReference type="SAM" id="SignalP"/>
    </source>
</evidence>
<keyword evidence="8 14" id="KW-0472">Membrane</keyword>
<feature type="chain" id="PRO_5036448627" description="Latrophilin-3" evidence="15">
    <location>
        <begin position="24"/>
        <end position="1155"/>
    </location>
</feature>
<evidence type="ECO:0000256" key="8">
    <source>
        <dbReference type="ARBA" id="ARBA00023136"/>
    </source>
</evidence>
<dbReference type="OrthoDB" id="1100386at2759"/>
<dbReference type="CDD" id="cd22830">
    <property type="entry name" value="Gal_Rha_Lectin_dCirl"/>
    <property type="match status" value="1"/>
</dbReference>
<evidence type="ECO:0000256" key="6">
    <source>
        <dbReference type="ARBA" id="ARBA00022989"/>
    </source>
</evidence>
<dbReference type="InterPro" id="IPR036445">
    <property type="entry name" value="GPCR_2_extracell_dom_sf"/>
</dbReference>
<sequence length="1155" mass="128916">MMLQSEVIMLLLWSVWLVPLASGSSFYNPQTATPESTSIACEKSVMKLDCERKNGIIRITRANYGRFTLTKCNSVGATKEWNVSCLLPESKRIVAERCDGHPKCEIMASNDVFGDPCVGTYKYLQVYYTCEPIVYTLPPLTTTEITTTTTKLTTTTTKATTTQPPQRRVCDAVYFEGRNWPYANVGEVASISCKPPRVGRITWRCTGNGWKGERPDDSNCQIPVTDSPVRPTPSQFCQSTESLGVMWPRIKVGQVVDRPCPEDKLGMMSWKCTGAGWRGRFPDTGNCVSPWLNSLDQLVNSSSSNIEDVANKLKEQTGAENLGAGDLKKVSDIITKMGRGFKIPGSVDKKEKREKLEKFSKSIAETGSNILSEKQSSSWDELPENNKTQVAASFLVSMETMGFNIADNLEEEDSIVSSNENLFMEVSAVKVMRDKPSVTYPSSENQKWKDDQITIPMEDIEALSEGGITKVVVFVYQNMDDLMTTRRNTSYINSNILSASIMSANSVSLRKPVTFTLRLFQAFNNSVIPTCAYWDFSERGWSRVGCWRLSFNQSHATCQCSHLTNFAVLMDVAGTGTQLSDEHQFALMTITFFGCIISIICLLMSFITFSYFRNLQCDRNTIHKNLVLSLMLAEIVFIIGISLVQDRILCGVVAGLLHFLFLAAFAWMCLEGFQLYVMLIEVFEGEKSRRKWYYLFGYGIPLVTVAVTAGVKPSGYGTDKHCWLDTSSSVIWSFVGPTLAVILFNIVMLSIAVYMMHKHANTLALAKGRSKYSSGILRDSNSGTSQSTAMSDEKARTTRQIPSWVKGAAILVVLLGLTWVFGVLFISQETVVMAYLFTALNSFQGLFIFVFHCLMNEKVKKEYKKFAYKSTWLPECVRAYCIGYSSPSNSHTPNHSSSSSGGYLLKLWSGRRRRKSSSSTLDKSSKGKKRISEPRSDCSVFTSHDLNTPIIRHSSSNSRKVPKETNGYLEPNQHEYEAILGDLSEVNCSVIDSEYVSEYCHKELQVSRETNGYSSESDNDEGHDQFEKNRLSILSEDSAVKNESEFGVSQQNITETEFLLEKTVSEKNLLNRTQDETSRINCDSLGKKLYPGSFSEIHGYLSDGEELNHSMPLIPAPGPPEGQPSPTKGSQTSLPCLHIVEETLPREKNNNSSDC</sequence>
<dbReference type="InterPro" id="IPR001879">
    <property type="entry name" value="GPCR_2_extracellular_dom"/>
</dbReference>
<dbReference type="InterPro" id="IPR000832">
    <property type="entry name" value="GPCR_2_secretin-like"/>
</dbReference>
<feature type="transmembrane region" description="Helical" evidence="14">
    <location>
        <begin position="731"/>
        <end position="755"/>
    </location>
</feature>
<keyword evidence="3" id="KW-0597">Phosphoprotein</keyword>
<dbReference type="InterPro" id="IPR000922">
    <property type="entry name" value="Lectin_gal-bd_dom"/>
</dbReference>
<keyword evidence="2" id="KW-1003">Cell membrane</keyword>
<keyword evidence="9" id="KW-1015">Disulfide bond</keyword>
<dbReference type="Gene3D" id="1.20.1070.10">
    <property type="entry name" value="Rhodopsin 7-helix transmembrane proteins"/>
    <property type="match status" value="1"/>
</dbReference>
<dbReference type="PROSITE" id="PS50228">
    <property type="entry name" value="SUEL_LECTIN"/>
    <property type="match status" value="1"/>
</dbReference>
<organism evidence="20 21">
    <name type="scientific">Magallana gigas</name>
    <name type="common">Pacific oyster</name>
    <name type="synonym">Crassostrea gigas</name>
    <dbReference type="NCBI Taxonomy" id="29159"/>
    <lineage>
        <taxon>Eukaryota</taxon>
        <taxon>Metazoa</taxon>
        <taxon>Spiralia</taxon>
        <taxon>Lophotrochozoa</taxon>
        <taxon>Mollusca</taxon>
        <taxon>Bivalvia</taxon>
        <taxon>Autobranchia</taxon>
        <taxon>Pteriomorphia</taxon>
        <taxon>Ostreida</taxon>
        <taxon>Ostreoidea</taxon>
        <taxon>Ostreidae</taxon>
        <taxon>Magallana</taxon>
    </lineage>
</organism>
<evidence type="ECO:0000256" key="9">
    <source>
        <dbReference type="ARBA" id="ARBA00023157"/>
    </source>
</evidence>
<evidence type="ECO:0000256" key="3">
    <source>
        <dbReference type="ARBA" id="ARBA00022553"/>
    </source>
</evidence>
<evidence type="ECO:0000256" key="1">
    <source>
        <dbReference type="ARBA" id="ARBA00004651"/>
    </source>
</evidence>
<proteinExistence type="predicted"/>
<dbReference type="FunFam" id="1.20.1070.10:FF:000200">
    <property type="entry name" value="Adhesion G protein-coupled receptor L3"/>
    <property type="match status" value="1"/>
</dbReference>
<feature type="domain" description="G-protein coupled receptors family 2 profile 1" evidence="17">
    <location>
        <begin position="219"/>
        <end position="291"/>
    </location>
</feature>
<feature type="compositionally biased region" description="Pro residues" evidence="13">
    <location>
        <begin position="1114"/>
        <end position="1123"/>
    </location>
</feature>
<feature type="transmembrane region" description="Helical" evidence="14">
    <location>
        <begin position="804"/>
        <end position="826"/>
    </location>
</feature>
<feature type="region of interest" description="Disordered" evidence="13">
    <location>
        <begin position="1106"/>
        <end position="1135"/>
    </location>
</feature>
<evidence type="ECO:0000256" key="12">
    <source>
        <dbReference type="ARBA" id="ARBA00023224"/>
    </source>
</evidence>
<keyword evidence="5 15" id="KW-0732">Signal</keyword>
<dbReference type="Gene3D" id="4.10.1240.10">
    <property type="entry name" value="GPCR, family 2, extracellular hormone receptor domain"/>
    <property type="match status" value="2"/>
</dbReference>
<keyword evidence="12" id="KW-0807">Transducer</keyword>
<evidence type="ECO:0000259" key="19">
    <source>
        <dbReference type="PROSITE" id="PS50261"/>
    </source>
</evidence>
<feature type="domain" description="G-protein coupled receptors family 2 profile 1" evidence="17">
    <location>
        <begin position="129"/>
        <end position="224"/>
    </location>
</feature>
<name>A0A8W8JY74_MAGGI</name>
<keyword evidence="7" id="KW-0297">G-protein coupled receptor</keyword>